<dbReference type="Pfam" id="PF00589">
    <property type="entry name" value="Phage_integrase"/>
    <property type="match status" value="1"/>
</dbReference>
<dbReference type="Gene3D" id="1.10.150.130">
    <property type="match status" value="1"/>
</dbReference>
<feature type="domain" description="Tyr recombinase" evidence="5">
    <location>
        <begin position="199"/>
        <end position="392"/>
    </location>
</feature>
<keyword evidence="3" id="KW-0238">DNA-binding</keyword>
<evidence type="ECO:0000256" key="4">
    <source>
        <dbReference type="ARBA" id="ARBA00023172"/>
    </source>
</evidence>
<evidence type="ECO:0000256" key="2">
    <source>
        <dbReference type="ARBA" id="ARBA00022908"/>
    </source>
</evidence>
<dbReference type="Proteomes" id="UP000839836">
    <property type="component" value="Unassembled WGS sequence"/>
</dbReference>
<keyword evidence="2" id="KW-0229">DNA integration</keyword>
<dbReference type="GO" id="GO:0015074">
    <property type="term" value="P:DNA integration"/>
    <property type="evidence" value="ECO:0007669"/>
    <property type="project" value="UniProtKB-KW"/>
</dbReference>
<evidence type="ECO:0000259" key="5">
    <source>
        <dbReference type="PROSITE" id="PS51898"/>
    </source>
</evidence>
<name>A0A5Y2SK40_SALHO</name>
<reference evidence="6" key="1">
    <citation type="submission" date="2019-07" db="EMBL/GenBank/DDBJ databases">
        <authorList>
            <person name="Ashton P.M."/>
            <person name="Dallman T."/>
            <person name="Nair S."/>
            <person name="De Pinna E."/>
            <person name="Peters T."/>
            <person name="Grant K."/>
        </authorList>
    </citation>
    <scope>NUCLEOTIDE SEQUENCE [LARGE SCALE GENOMIC DNA]</scope>
    <source>
        <strain evidence="6">674345</strain>
    </source>
</reference>
<dbReference type="InterPro" id="IPR013762">
    <property type="entry name" value="Integrase-like_cat_sf"/>
</dbReference>
<dbReference type="AlphaFoldDB" id="A0A5Y2SK40"/>
<evidence type="ECO:0000256" key="1">
    <source>
        <dbReference type="ARBA" id="ARBA00008857"/>
    </source>
</evidence>
<dbReference type="InterPro" id="IPR050808">
    <property type="entry name" value="Phage_Integrase"/>
</dbReference>
<comment type="similarity">
    <text evidence="1">Belongs to the 'phage' integrase family.</text>
</comment>
<sequence length="396" mass="45628">MSLTDTKIRNKKPSTSPFKLTDAHGLYLLINPGGSRLWYLKYRFNSKESRIALGPYPQVSLSDARQQREGIRKLLAQKINPAQQRTDERIAHSPDKCFKAVALGWHKSNKKWSADYASRLLASMNNHIFPAIGHLPVTLLKTQHFTALLRNIEEKGFLEVASRSRQQLCNIMRYAVQQGLLENNPAMHLEGVTTPPVKNHYPALPLEQLPELLRRINDYQQGRELTRLAVMLTLHLFIRSSELRFARWTEIDFRNKIWTIPATREAIDKVRYSGRGAKMRTPHIVPLSRQALAILKQIKEISGHLDLVFPGDHNPYKPMSENTINRALRLMGYDTKTDICGHGFRTMACSALVESELWSHDTVERQMSHQERNSVRAAYIHKAEHLDARTAMMQWW</sequence>
<dbReference type="InterPro" id="IPR025166">
    <property type="entry name" value="Integrase_DNA_bind_dom"/>
</dbReference>
<dbReference type="Pfam" id="PF22022">
    <property type="entry name" value="Phage_int_M"/>
    <property type="match status" value="1"/>
</dbReference>
<dbReference type="GO" id="GO:0006310">
    <property type="term" value="P:DNA recombination"/>
    <property type="evidence" value="ECO:0007669"/>
    <property type="project" value="UniProtKB-KW"/>
</dbReference>
<dbReference type="PANTHER" id="PTHR30629">
    <property type="entry name" value="PROPHAGE INTEGRASE"/>
    <property type="match status" value="1"/>
</dbReference>
<dbReference type="InterPro" id="IPR010998">
    <property type="entry name" value="Integrase_recombinase_N"/>
</dbReference>
<dbReference type="Gene3D" id="1.10.443.10">
    <property type="entry name" value="Intergrase catalytic core"/>
    <property type="match status" value="1"/>
</dbReference>
<comment type="caution">
    <text evidence="6">The sequence shown here is derived from an EMBL/GenBank/DDBJ whole genome shotgun (WGS) entry which is preliminary data.</text>
</comment>
<dbReference type="CDD" id="cd00801">
    <property type="entry name" value="INT_P4_C"/>
    <property type="match status" value="1"/>
</dbReference>
<dbReference type="PROSITE" id="PS51898">
    <property type="entry name" value="TYR_RECOMBINASE"/>
    <property type="match status" value="1"/>
</dbReference>
<evidence type="ECO:0000256" key="3">
    <source>
        <dbReference type="ARBA" id="ARBA00023125"/>
    </source>
</evidence>
<keyword evidence="4" id="KW-0233">DNA recombination</keyword>
<dbReference type="SUPFAM" id="SSF56349">
    <property type="entry name" value="DNA breaking-rejoining enzymes"/>
    <property type="match status" value="1"/>
</dbReference>
<dbReference type="PANTHER" id="PTHR30629:SF9">
    <property type="entry name" value="PROTEIN INTB-RELATED"/>
    <property type="match status" value="1"/>
</dbReference>
<evidence type="ECO:0000313" key="6">
    <source>
        <dbReference type="EMBL" id="ECF6076710.1"/>
    </source>
</evidence>
<organism evidence="6">
    <name type="scientific">Salmonella houtenae</name>
    <dbReference type="NCBI Taxonomy" id="59205"/>
    <lineage>
        <taxon>Bacteria</taxon>
        <taxon>Pseudomonadati</taxon>
        <taxon>Pseudomonadota</taxon>
        <taxon>Gammaproteobacteria</taxon>
        <taxon>Enterobacterales</taxon>
        <taxon>Enterobacteriaceae</taxon>
        <taxon>Salmonella</taxon>
    </lineage>
</organism>
<dbReference type="InterPro" id="IPR038488">
    <property type="entry name" value="Integrase_DNA-bd_sf"/>
</dbReference>
<accession>A0A5Y2SK40</accession>
<dbReference type="InterPro" id="IPR053876">
    <property type="entry name" value="Phage_int_M"/>
</dbReference>
<dbReference type="Gene3D" id="3.30.160.390">
    <property type="entry name" value="Integrase, DNA-binding domain"/>
    <property type="match status" value="1"/>
</dbReference>
<dbReference type="InterPro" id="IPR002104">
    <property type="entry name" value="Integrase_catalytic"/>
</dbReference>
<proteinExistence type="inferred from homology"/>
<dbReference type="EMBL" id="AAILSW010000075">
    <property type="protein sequence ID" value="ECF6076710.1"/>
    <property type="molecule type" value="Genomic_DNA"/>
</dbReference>
<protein>
    <submittedName>
        <fullName evidence="6">Tyrosine-type recombinase/integrase</fullName>
    </submittedName>
</protein>
<dbReference type="GO" id="GO:0003677">
    <property type="term" value="F:DNA binding"/>
    <property type="evidence" value="ECO:0007669"/>
    <property type="project" value="UniProtKB-KW"/>
</dbReference>
<gene>
    <name evidence="6" type="ORF">FNH47_22540</name>
</gene>
<dbReference type="InterPro" id="IPR011010">
    <property type="entry name" value="DNA_brk_join_enz"/>
</dbReference>
<dbReference type="Pfam" id="PF13356">
    <property type="entry name" value="Arm-DNA-bind_3"/>
    <property type="match status" value="1"/>
</dbReference>